<dbReference type="Pfam" id="PF05458">
    <property type="entry name" value="Siva"/>
    <property type="match status" value="1"/>
</dbReference>
<reference evidence="2" key="1">
    <citation type="journal article" date="2017" name="bioRxiv">
        <title>Comparative analysis of the genomes of Stylophora pistillata and Acropora digitifera provides evidence for extensive differences between species of corals.</title>
        <authorList>
            <person name="Voolstra C.R."/>
            <person name="Li Y."/>
            <person name="Liew Y.J."/>
            <person name="Baumgarten S."/>
            <person name="Zoccola D."/>
            <person name="Flot J.-F."/>
            <person name="Tambutte S."/>
            <person name="Allemand D."/>
            <person name="Aranda M."/>
        </authorList>
    </citation>
    <scope>NUCLEOTIDE SEQUENCE [LARGE SCALE GENOMIC DNA]</scope>
</reference>
<comment type="caution">
    <text evidence="1">The sequence shown here is derived from an EMBL/GenBank/DDBJ whole genome shotgun (WGS) entry which is preliminary data.</text>
</comment>
<dbReference type="EMBL" id="LSMT01000463">
    <property type="protein sequence ID" value="PFX17592.1"/>
    <property type="molecule type" value="Genomic_DNA"/>
</dbReference>
<protein>
    <recommendedName>
        <fullName evidence="3">Apoptosis regulatory protein Siva</fullName>
    </recommendedName>
</protein>
<dbReference type="PANTHER" id="PTHR14365">
    <property type="entry name" value="APOPTOSIS REGULATORY PROTEIN SIVA"/>
    <property type="match status" value="1"/>
</dbReference>
<dbReference type="AlphaFoldDB" id="A0A2B4RMY1"/>
<proteinExistence type="predicted"/>
<dbReference type="Proteomes" id="UP000225706">
    <property type="component" value="Unassembled WGS sequence"/>
</dbReference>
<sequence>MEPILDSGTPLASPELSRLKTKRRCPFGESPQPLKIPASESVMARNASSTCSSDQSSTSITACAFEVLMNSQRSQRDASYASPLQPAATSSSCQCWICHQYGDSMPCAFCEHSACEMCVRQCDRCFGVFCAFCSTINYSNHEERPLCLTCHHEELRWQQNRAAQGVQQSGTWGRPGTEGYRPLKAYHTAFTLFCNMYIPWTFF</sequence>
<dbReference type="GO" id="GO:0005175">
    <property type="term" value="F:CD27 receptor binding"/>
    <property type="evidence" value="ECO:0007669"/>
    <property type="project" value="TreeGrafter"/>
</dbReference>
<dbReference type="PANTHER" id="PTHR14365:SF1">
    <property type="entry name" value="APOPTOSIS REGULATORY PROTEIN SIVA"/>
    <property type="match status" value="1"/>
</dbReference>
<accession>A0A2B4RMY1</accession>
<name>A0A2B4RMY1_STYPI</name>
<gene>
    <name evidence="1" type="ORF">AWC38_SpisGene18080</name>
</gene>
<evidence type="ECO:0008006" key="3">
    <source>
        <dbReference type="Google" id="ProtNLM"/>
    </source>
</evidence>
<keyword evidence="2" id="KW-1185">Reference proteome</keyword>
<evidence type="ECO:0000313" key="2">
    <source>
        <dbReference type="Proteomes" id="UP000225706"/>
    </source>
</evidence>
<evidence type="ECO:0000313" key="1">
    <source>
        <dbReference type="EMBL" id="PFX17592.1"/>
    </source>
</evidence>
<dbReference type="OrthoDB" id="60860at2759"/>
<organism evidence="1 2">
    <name type="scientific">Stylophora pistillata</name>
    <name type="common">Smooth cauliflower coral</name>
    <dbReference type="NCBI Taxonomy" id="50429"/>
    <lineage>
        <taxon>Eukaryota</taxon>
        <taxon>Metazoa</taxon>
        <taxon>Cnidaria</taxon>
        <taxon>Anthozoa</taxon>
        <taxon>Hexacorallia</taxon>
        <taxon>Scleractinia</taxon>
        <taxon>Astrocoeniina</taxon>
        <taxon>Pocilloporidae</taxon>
        <taxon>Stylophora</taxon>
    </lineage>
</organism>
<dbReference type="GO" id="GO:0097191">
    <property type="term" value="P:extrinsic apoptotic signaling pathway"/>
    <property type="evidence" value="ECO:0007669"/>
    <property type="project" value="TreeGrafter"/>
</dbReference>
<dbReference type="InterPro" id="IPR022773">
    <property type="entry name" value="Siva"/>
</dbReference>